<dbReference type="InterPro" id="IPR036779">
    <property type="entry name" value="LysM_dom_sf"/>
</dbReference>
<gene>
    <name evidence="2" type="ORF">DBRI00130_LOCUS7145</name>
</gene>
<dbReference type="AlphaFoldDB" id="A0A7S4QSB2"/>
<proteinExistence type="predicted"/>
<dbReference type="Gene3D" id="3.10.350.10">
    <property type="entry name" value="LysM domain"/>
    <property type="match status" value="1"/>
</dbReference>
<organism evidence="2">
    <name type="scientific">Ditylum brightwellii</name>
    <dbReference type="NCBI Taxonomy" id="49249"/>
    <lineage>
        <taxon>Eukaryota</taxon>
        <taxon>Sar</taxon>
        <taxon>Stramenopiles</taxon>
        <taxon>Ochrophyta</taxon>
        <taxon>Bacillariophyta</taxon>
        <taxon>Mediophyceae</taxon>
        <taxon>Lithodesmiophycidae</taxon>
        <taxon>Lithodesmiales</taxon>
        <taxon>Lithodesmiaceae</taxon>
        <taxon>Ditylum</taxon>
    </lineage>
</organism>
<keyword evidence="1" id="KW-0175">Coiled coil</keyword>
<accession>A0A7S4QSB2</accession>
<reference evidence="2" key="1">
    <citation type="submission" date="2021-01" db="EMBL/GenBank/DDBJ databases">
        <authorList>
            <person name="Corre E."/>
            <person name="Pelletier E."/>
            <person name="Niang G."/>
            <person name="Scheremetjew M."/>
            <person name="Finn R."/>
            <person name="Kale V."/>
            <person name="Holt S."/>
            <person name="Cochrane G."/>
            <person name="Meng A."/>
            <person name="Brown T."/>
            <person name="Cohen L."/>
        </authorList>
    </citation>
    <scope>NUCLEOTIDE SEQUENCE</scope>
    <source>
        <strain evidence="2">GSO104</strain>
    </source>
</reference>
<evidence type="ECO:0008006" key="3">
    <source>
        <dbReference type="Google" id="ProtNLM"/>
    </source>
</evidence>
<evidence type="ECO:0000256" key="1">
    <source>
        <dbReference type="SAM" id="Coils"/>
    </source>
</evidence>
<dbReference type="EMBL" id="HBNS01008839">
    <property type="protein sequence ID" value="CAE4592379.1"/>
    <property type="molecule type" value="Transcribed_RNA"/>
</dbReference>
<name>A0A7S4QSB2_9STRA</name>
<sequence>MAEGGVYPWKIQKVEAFGPTADYSNLSKPLPSPPDGMVWDQDVTTKEWKLISSPEQKAVVPKNEENKETLNDDIDVLKQMAREEEKQKERQKSAGPTHIQHIILPTDTLAGICLKYKISAVKVRQINRFSGSNLHLAPNPLIIPIVDPQLLVDGVIKVQNTESREFKRGAFRARFLSLRDGEITSYLEMNNWDLEAAMQNAKDDIAWEKSQQQPPPPPKKELEDISSLALEAHIAIPVTTTTTSVKKKKKNIELELGSVTAKVCIPVCCINMHVCIFVAN</sequence>
<feature type="coiled-coil region" evidence="1">
    <location>
        <begin position="67"/>
        <end position="94"/>
    </location>
</feature>
<evidence type="ECO:0000313" key="2">
    <source>
        <dbReference type="EMBL" id="CAE4592379.1"/>
    </source>
</evidence>
<protein>
    <recommendedName>
        <fullName evidence="3">LysM domain-containing protein</fullName>
    </recommendedName>
</protein>